<proteinExistence type="predicted"/>
<name>A0A7R9KB18_9ACAR</name>
<dbReference type="CDD" id="cd04301">
    <property type="entry name" value="NAT_SF"/>
    <property type="match status" value="3"/>
</dbReference>
<dbReference type="Gene3D" id="3.40.630.30">
    <property type="match status" value="3"/>
</dbReference>
<dbReference type="InterPro" id="IPR052729">
    <property type="entry name" value="Acyl/Acetyltrans_Enzymes"/>
</dbReference>
<dbReference type="PANTHER" id="PTHR47237">
    <property type="entry name" value="SLL0310 PROTEIN"/>
    <property type="match status" value="1"/>
</dbReference>
<dbReference type="InterPro" id="IPR032675">
    <property type="entry name" value="LRR_dom_sf"/>
</dbReference>
<gene>
    <name evidence="2" type="ORF">OSB1V03_LOCUS197</name>
</gene>
<organism evidence="2">
    <name type="scientific">Medioppia subpectinata</name>
    <dbReference type="NCBI Taxonomy" id="1979941"/>
    <lineage>
        <taxon>Eukaryota</taxon>
        <taxon>Metazoa</taxon>
        <taxon>Ecdysozoa</taxon>
        <taxon>Arthropoda</taxon>
        <taxon>Chelicerata</taxon>
        <taxon>Arachnida</taxon>
        <taxon>Acari</taxon>
        <taxon>Acariformes</taxon>
        <taxon>Sarcoptiformes</taxon>
        <taxon>Oribatida</taxon>
        <taxon>Brachypylina</taxon>
        <taxon>Oppioidea</taxon>
        <taxon>Oppiidae</taxon>
        <taxon>Medioppia</taxon>
    </lineage>
</organism>
<accession>A0A7R9KB18</accession>
<evidence type="ECO:0000313" key="3">
    <source>
        <dbReference type="Proteomes" id="UP000759131"/>
    </source>
</evidence>
<dbReference type="InterPro" id="IPR016181">
    <property type="entry name" value="Acyl_CoA_acyltransferase"/>
</dbReference>
<dbReference type="EMBL" id="CAJPIZ010000031">
    <property type="protein sequence ID" value="CAG2100127.1"/>
    <property type="molecule type" value="Genomic_DNA"/>
</dbReference>
<dbReference type="Gene3D" id="3.80.10.10">
    <property type="entry name" value="Ribonuclease Inhibitor"/>
    <property type="match status" value="1"/>
</dbReference>
<dbReference type="InterPro" id="IPR000182">
    <property type="entry name" value="GNAT_dom"/>
</dbReference>
<reference evidence="2" key="1">
    <citation type="submission" date="2020-11" db="EMBL/GenBank/DDBJ databases">
        <authorList>
            <person name="Tran Van P."/>
        </authorList>
    </citation>
    <scope>NUCLEOTIDE SEQUENCE</scope>
</reference>
<protein>
    <recommendedName>
        <fullName evidence="1">N-acetyltransferase domain-containing protein</fullName>
    </recommendedName>
</protein>
<sequence length="910" mass="103141">MQLSDEKSVQQIWLSIGWDLLEGEHEMLLMTDPNGLFVAQDINTDKVLGVCCSVNLSQEISFIYEYGVLKECQGLGIGTALWEKACQLVKVCDGLDRSAQLRAINGPFKSIGVVAINDSKQVMGYCFVSDTGICSGFNLSPELAYMCVYAVRPEYQGLGIGTALWDKAMKHMGDRNASLFGNNQKVNDIYKNKHNFTFIPQRKLLRMRGKPVLNNLITSIDGIFVVDMNDKNIADVIEYDKQVCDGLNRSAQLRALNGPFKSIGVVAFNDRKQVVGFCFASETLSGKGKLLGVCCSVNLSPELSFIYSYAVRPEYQGLGIGTALWDKAMKHMGDRNASLFGDNQKVNDIYKNKHNFTFIPQRKRIQMSGKPVVNGLTDSIPGICLVDMNDKNIADVIEYDKQVCDGLDRSAQLRALNGQFKSIGVVAINDCKQVDLYLKDLFSLQRVSQQFSRCSQGVLRTKKRVSIGFNDLEKTSQLRYFNQNFEANDWNRVDITPAITLKGVDIAVDYRQHRLESIVRQFRGVKKLYLSKTVISFKTLKLFVYQWPQLEELYTHDINICGSSDKTITEWTQLLSKVKHITIGRIDTKYMAFMRDVIKELPSLQSIYIWRFSVNPLSATPITISSLAESLPTNLIELSARLGPSDSQTLDAITSKCQQIRKIWLNELSAFTTVEECNLWNQWFSMICDRLDGLRILYVILGDISIKNFSEGIAKLNVLKDLTIVFAGSANLPVMCFDTQSMAKHMQPMVSLRSLSLRGLDCSPNRWSNLAEMLPNVRKLSVYCMYYRADCDDGEDFNLCFYRCMDCVSKMPKLKHITIRNIIDGHITRHVLEVFNRMDRLSVDMGSEEKLIEVLIHFMVKTLANRRRVFRLDLVPKVKRELIETMNTMDIPMPESVIVGHVFSTRDGDQ</sequence>
<feature type="domain" description="N-acetyltransferase" evidence="1">
    <location>
        <begin position="223"/>
        <end position="379"/>
    </location>
</feature>
<keyword evidence="3" id="KW-1185">Reference proteome</keyword>
<dbReference type="SUPFAM" id="SSF55729">
    <property type="entry name" value="Acyl-CoA N-acyltransferases (Nat)"/>
    <property type="match status" value="3"/>
</dbReference>
<evidence type="ECO:0000313" key="2">
    <source>
        <dbReference type="EMBL" id="CAD7619697.1"/>
    </source>
</evidence>
<dbReference type="AlphaFoldDB" id="A0A7R9KB18"/>
<dbReference type="PROSITE" id="PS51186">
    <property type="entry name" value="GNAT"/>
    <property type="match status" value="2"/>
</dbReference>
<dbReference type="PANTHER" id="PTHR47237:SF1">
    <property type="entry name" value="SLL0310 PROTEIN"/>
    <property type="match status" value="1"/>
</dbReference>
<dbReference type="OrthoDB" id="6418983at2759"/>
<evidence type="ECO:0000259" key="1">
    <source>
        <dbReference type="PROSITE" id="PS51186"/>
    </source>
</evidence>
<dbReference type="SUPFAM" id="SSF52047">
    <property type="entry name" value="RNI-like"/>
    <property type="match status" value="1"/>
</dbReference>
<dbReference type="Pfam" id="PF00583">
    <property type="entry name" value="Acetyltransf_1"/>
    <property type="match status" value="3"/>
</dbReference>
<dbReference type="GO" id="GO:0016747">
    <property type="term" value="F:acyltransferase activity, transferring groups other than amino-acyl groups"/>
    <property type="evidence" value="ECO:0007669"/>
    <property type="project" value="InterPro"/>
</dbReference>
<dbReference type="EMBL" id="OC854606">
    <property type="protein sequence ID" value="CAD7619697.1"/>
    <property type="molecule type" value="Genomic_DNA"/>
</dbReference>
<feature type="domain" description="N-acetyltransferase" evidence="1">
    <location>
        <begin position="64"/>
        <end position="217"/>
    </location>
</feature>
<dbReference type="Proteomes" id="UP000759131">
    <property type="component" value="Unassembled WGS sequence"/>
</dbReference>